<dbReference type="Proteomes" id="UP000000822">
    <property type="component" value="Chromosome"/>
</dbReference>
<gene>
    <name evidence="3" type="ordered locus">OB0169</name>
</gene>
<reference evidence="3 4" key="2">
    <citation type="journal article" date="2002" name="Nucleic Acids Res.">
        <title>Genome sequence of Oceanobacillus iheyensis isolated from the Iheya Ridge and its unexpected adaptive capabilities to extreme environments.</title>
        <authorList>
            <person name="Takami H."/>
            <person name="Takaki Y."/>
            <person name="Uchiyama I."/>
        </authorList>
    </citation>
    <scope>NUCLEOTIDE SEQUENCE [LARGE SCALE GENOMIC DNA]</scope>
    <source>
        <strain evidence="4">DSM 14371 / CIP 107618 / JCM 11309 / KCTC 3954 / HTE831</strain>
    </source>
</reference>
<evidence type="ECO:0000313" key="3">
    <source>
        <dbReference type="EMBL" id="BAC12125.1"/>
    </source>
</evidence>
<keyword evidence="2" id="KW-0812">Transmembrane</keyword>
<dbReference type="KEGG" id="oih:OB0169"/>
<protein>
    <submittedName>
        <fullName evidence="3">Uncharacterized protein</fullName>
    </submittedName>
</protein>
<organism evidence="3 4">
    <name type="scientific">Oceanobacillus iheyensis (strain DSM 14371 / CIP 107618 / JCM 11309 / KCTC 3954 / HTE831)</name>
    <dbReference type="NCBI Taxonomy" id="221109"/>
    <lineage>
        <taxon>Bacteria</taxon>
        <taxon>Bacillati</taxon>
        <taxon>Bacillota</taxon>
        <taxon>Bacilli</taxon>
        <taxon>Bacillales</taxon>
        <taxon>Bacillaceae</taxon>
        <taxon>Oceanobacillus</taxon>
    </lineage>
</organism>
<sequence length="103" mass="11873">MYNSKPSSSDPGPVSNFKSVSSSCCQCRIEGYFFASIKELIRFSAFSLIYKTIAGFRMVFVMSSLIRMATIYLHLKLITLPKDFLMKFFNCQIYNILFVYTSK</sequence>
<keyword evidence="4" id="KW-1185">Reference proteome</keyword>
<accession>Q8ETT6</accession>
<keyword evidence="2" id="KW-1133">Transmembrane helix</keyword>
<proteinExistence type="predicted"/>
<feature type="transmembrane region" description="Helical" evidence="2">
    <location>
        <begin position="48"/>
        <end position="72"/>
    </location>
</feature>
<dbReference type="EMBL" id="BA000028">
    <property type="protein sequence ID" value="BAC12125.1"/>
    <property type="molecule type" value="Genomic_DNA"/>
</dbReference>
<evidence type="ECO:0000256" key="2">
    <source>
        <dbReference type="SAM" id="Phobius"/>
    </source>
</evidence>
<evidence type="ECO:0000256" key="1">
    <source>
        <dbReference type="SAM" id="MobiDB-lite"/>
    </source>
</evidence>
<dbReference type="HOGENOM" id="CLU_2260875_0_0_9"/>
<keyword evidence="2" id="KW-0472">Membrane</keyword>
<feature type="region of interest" description="Disordered" evidence="1">
    <location>
        <begin position="1"/>
        <end position="20"/>
    </location>
</feature>
<evidence type="ECO:0000313" key="4">
    <source>
        <dbReference type="Proteomes" id="UP000000822"/>
    </source>
</evidence>
<name>Q8ETT6_OCEIH</name>
<reference evidence="3 4" key="1">
    <citation type="journal article" date="2001" name="FEMS Microbiol. Lett.">
        <title>Oceanobacillus iheyensis gen. nov., sp. nov., a deep-sea extremely halotolerant and alkaliphilic species isolated from a depth of 1050 m on the Iheya Ridge.</title>
        <authorList>
            <person name="Lu J."/>
            <person name="Nogi Y."/>
            <person name="Takami H."/>
        </authorList>
    </citation>
    <scope>NUCLEOTIDE SEQUENCE [LARGE SCALE GENOMIC DNA]</scope>
    <source>
        <strain evidence="4">DSM 14371 / CIP 107618 / JCM 11309 / KCTC 3954 / HTE831</strain>
    </source>
</reference>
<dbReference type="AlphaFoldDB" id="Q8ETT6"/>